<reference evidence="3 4" key="1">
    <citation type="submission" date="2023-07" db="EMBL/GenBank/DDBJ databases">
        <title>Genomic Encyclopedia of Type Strains, Phase IV (KMG-IV): sequencing the most valuable type-strain genomes for metagenomic binning, comparative biology and taxonomic classification.</title>
        <authorList>
            <person name="Goeker M."/>
        </authorList>
    </citation>
    <scope>NUCLEOTIDE SEQUENCE [LARGE SCALE GENOMIC DNA]</scope>
    <source>
        <strain evidence="3 4">DSM 45903</strain>
    </source>
</reference>
<evidence type="ECO:0000256" key="1">
    <source>
        <dbReference type="SAM" id="MobiDB-lite"/>
    </source>
</evidence>
<dbReference type="EMBL" id="JAVDQG010000006">
    <property type="protein sequence ID" value="MDR6226794.1"/>
    <property type="molecule type" value="Genomic_DNA"/>
</dbReference>
<evidence type="ECO:0000313" key="3">
    <source>
        <dbReference type="EMBL" id="MDR6226794.1"/>
    </source>
</evidence>
<evidence type="ECO:0000313" key="4">
    <source>
        <dbReference type="Proteomes" id="UP001185012"/>
    </source>
</evidence>
<dbReference type="Proteomes" id="UP001185012">
    <property type="component" value="Unassembled WGS sequence"/>
</dbReference>
<sequence>MNRMVSLSRWVLGLIFLSAALNGWAVILGFGAFLPTSPAAEAFLGDGYLLIMVKATELICAILLLTNTLIPLTIAVLSPLVVNIFFFHIFVDAELLPLVILLSLLWGFLFWSYRDSFQPLFKAKSKPKEWKKTSKQNPSDSFRSTGE</sequence>
<proteinExistence type="predicted"/>
<keyword evidence="2" id="KW-0812">Transmembrane</keyword>
<protein>
    <submittedName>
        <fullName evidence="3">CHASE2 domain-containing sensor protein</fullName>
    </submittedName>
</protein>
<feature type="compositionally biased region" description="Polar residues" evidence="1">
    <location>
        <begin position="136"/>
        <end position="147"/>
    </location>
</feature>
<feature type="transmembrane region" description="Helical" evidence="2">
    <location>
        <begin position="47"/>
        <end position="65"/>
    </location>
</feature>
<name>A0ABU1IRK0_9BACL</name>
<keyword evidence="2" id="KW-1133">Transmembrane helix</keyword>
<organism evidence="3 4">
    <name type="scientific">Desmospora profundinema</name>
    <dbReference type="NCBI Taxonomy" id="1571184"/>
    <lineage>
        <taxon>Bacteria</taxon>
        <taxon>Bacillati</taxon>
        <taxon>Bacillota</taxon>
        <taxon>Bacilli</taxon>
        <taxon>Bacillales</taxon>
        <taxon>Thermoactinomycetaceae</taxon>
        <taxon>Desmospora</taxon>
    </lineage>
</organism>
<feature type="transmembrane region" description="Helical" evidence="2">
    <location>
        <begin position="72"/>
        <end position="89"/>
    </location>
</feature>
<gene>
    <name evidence="3" type="ORF">JOE21_002804</name>
</gene>
<feature type="region of interest" description="Disordered" evidence="1">
    <location>
        <begin position="124"/>
        <end position="147"/>
    </location>
</feature>
<feature type="transmembrane region" description="Helical" evidence="2">
    <location>
        <begin position="95"/>
        <end position="113"/>
    </location>
</feature>
<comment type="caution">
    <text evidence="3">The sequence shown here is derived from an EMBL/GenBank/DDBJ whole genome shotgun (WGS) entry which is preliminary data.</text>
</comment>
<keyword evidence="2" id="KW-0472">Membrane</keyword>
<accession>A0ABU1IRK0</accession>
<feature type="transmembrane region" description="Helical" evidence="2">
    <location>
        <begin position="12"/>
        <end position="35"/>
    </location>
</feature>
<keyword evidence="4" id="KW-1185">Reference proteome</keyword>
<dbReference type="RefSeq" id="WP_309867175.1">
    <property type="nucleotide sequence ID" value="NZ_JAVDQG010000006.1"/>
</dbReference>
<evidence type="ECO:0000256" key="2">
    <source>
        <dbReference type="SAM" id="Phobius"/>
    </source>
</evidence>